<dbReference type="InterPro" id="IPR050324">
    <property type="entry name" value="CDP-alcohol_PTase-I"/>
</dbReference>
<sequence length="179" mass="19913">MIEIKHVPNILTGSRIIFSLGLLFVNPLSAEFFILYLLCGTTDVLDGYLARRTGIASSFGATFDSIADFIFFGIVLIVFIPLIQCPWWVLLWIGLIVSVRFTTLGVGYAKYQEISFLHTYANKATGAALFFFPFIDQLFGLKVTALLVCGAATFSALEELVITLTSKELKKDTRSFFVK</sequence>
<keyword evidence="8 12" id="KW-0472">Membrane</keyword>
<dbReference type="GO" id="GO:0016780">
    <property type="term" value="F:phosphotransferase activity, for other substituted phosphate groups"/>
    <property type="evidence" value="ECO:0007669"/>
    <property type="project" value="InterPro"/>
</dbReference>
<keyword evidence="10" id="KW-1208">Phospholipid metabolism</keyword>
<evidence type="ECO:0000313" key="13">
    <source>
        <dbReference type="EMBL" id="ADY55828.1"/>
    </source>
</evidence>
<evidence type="ECO:0000256" key="1">
    <source>
        <dbReference type="ARBA" id="ARBA00004141"/>
    </source>
</evidence>
<reference evidence="13 14" key="1">
    <citation type="journal article" date="2011" name="Stand. Genomic Sci.">
        <title>Complete genome sequence of Syntrophobotulus glycolicus type strain (FlGlyR).</title>
        <authorList>
            <person name="Han C."/>
            <person name="Mwirichia R."/>
            <person name="Chertkov O."/>
            <person name="Held B."/>
            <person name="Lapidus A."/>
            <person name="Nolan M."/>
            <person name="Lucas S."/>
            <person name="Hammon N."/>
            <person name="Deshpande S."/>
            <person name="Cheng J.F."/>
            <person name="Tapia R."/>
            <person name="Goodwin L."/>
            <person name="Pitluck S."/>
            <person name="Huntemann M."/>
            <person name="Liolios K."/>
            <person name="Ivanova N."/>
            <person name="Pagani I."/>
            <person name="Mavromatis K."/>
            <person name="Ovchinikova G."/>
            <person name="Pati A."/>
            <person name="Chen A."/>
            <person name="Palaniappan K."/>
            <person name="Land M."/>
            <person name="Hauser L."/>
            <person name="Brambilla E.M."/>
            <person name="Rohde M."/>
            <person name="Spring S."/>
            <person name="Sikorski J."/>
            <person name="Goker M."/>
            <person name="Woyke T."/>
            <person name="Bristow J."/>
            <person name="Eisen J.A."/>
            <person name="Markowitz V."/>
            <person name="Hugenholtz P."/>
            <person name="Kyrpides N.C."/>
            <person name="Klenk H.P."/>
            <person name="Detter J.C."/>
        </authorList>
    </citation>
    <scope>NUCLEOTIDE SEQUENCE [LARGE SCALE GENOMIC DNA]</scope>
    <source>
        <strain evidence="14">DSM 8271 / FlGlyR</strain>
    </source>
</reference>
<name>F0SX45_SYNGF</name>
<comment type="subcellular location">
    <subcellularLocation>
        <location evidence="1">Membrane</location>
        <topology evidence="1">Multi-pass membrane protein</topology>
    </subcellularLocation>
</comment>
<dbReference type="AlphaFoldDB" id="F0SX45"/>
<proteinExistence type="inferred from homology"/>
<organism evidence="13 14">
    <name type="scientific">Syntrophobotulus glycolicus (strain DSM 8271 / FlGlyR)</name>
    <dbReference type="NCBI Taxonomy" id="645991"/>
    <lineage>
        <taxon>Bacteria</taxon>
        <taxon>Bacillati</taxon>
        <taxon>Bacillota</taxon>
        <taxon>Clostridia</taxon>
        <taxon>Eubacteriales</taxon>
        <taxon>Desulfitobacteriaceae</taxon>
        <taxon>Syntrophobotulus</taxon>
    </lineage>
</organism>
<dbReference type="Pfam" id="PF01066">
    <property type="entry name" value="CDP-OH_P_transf"/>
    <property type="match status" value="1"/>
</dbReference>
<evidence type="ECO:0000256" key="5">
    <source>
        <dbReference type="ARBA" id="ARBA00022692"/>
    </source>
</evidence>
<dbReference type="PANTHER" id="PTHR14269">
    <property type="entry name" value="CDP-DIACYLGLYCEROL--GLYCEROL-3-PHOSPHATE 3-PHOSPHATIDYLTRANSFERASE-RELATED"/>
    <property type="match status" value="1"/>
</dbReference>
<evidence type="ECO:0000256" key="11">
    <source>
        <dbReference type="RuleBase" id="RU003750"/>
    </source>
</evidence>
<accession>F0SX45</accession>
<keyword evidence="9" id="KW-0594">Phospholipid biosynthesis</keyword>
<evidence type="ECO:0000256" key="8">
    <source>
        <dbReference type="ARBA" id="ARBA00023136"/>
    </source>
</evidence>
<comment type="similarity">
    <text evidence="2 11">Belongs to the CDP-alcohol phosphatidyltransferase class-I family.</text>
</comment>
<evidence type="ECO:0000256" key="7">
    <source>
        <dbReference type="ARBA" id="ARBA00023098"/>
    </source>
</evidence>
<dbReference type="GO" id="GO:0016020">
    <property type="term" value="C:membrane"/>
    <property type="evidence" value="ECO:0007669"/>
    <property type="project" value="UniProtKB-SubCell"/>
</dbReference>
<reference evidence="14" key="2">
    <citation type="submission" date="2011-02" db="EMBL/GenBank/DDBJ databases">
        <title>The complete genome of Syntrophobotulus glycolicus DSM 8271.</title>
        <authorList>
            <person name="Lucas S."/>
            <person name="Copeland A."/>
            <person name="Lapidus A."/>
            <person name="Bruce D."/>
            <person name="Goodwin L."/>
            <person name="Pitluck S."/>
            <person name="Kyrpides N."/>
            <person name="Mavromatis K."/>
            <person name="Pagani I."/>
            <person name="Ivanova N."/>
            <person name="Mikhailova N."/>
            <person name="Chertkov O."/>
            <person name="Held B."/>
            <person name="Detter J.C."/>
            <person name="Tapia R."/>
            <person name="Han C."/>
            <person name="Land M."/>
            <person name="Hauser L."/>
            <person name="Markowitz V."/>
            <person name="Cheng J.-F."/>
            <person name="Hugenholtz P."/>
            <person name="Woyke T."/>
            <person name="Wu D."/>
            <person name="Spring S."/>
            <person name="Schroeder M."/>
            <person name="Brambilla E."/>
            <person name="Klenk H.-P."/>
            <person name="Eisen J.A."/>
        </authorList>
    </citation>
    <scope>NUCLEOTIDE SEQUENCE [LARGE SCALE GENOMIC DNA]</scope>
    <source>
        <strain evidence="14">DSM 8271 / FlGlyR</strain>
    </source>
</reference>
<dbReference type="RefSeq" id="WP_013624698.1">
    <property type="nucleotide sequence ID" value="NC_015172.1"/>
</dbReference>
<keyword evidence="14" id="KW-1185">Reference proteome</keyword>
<dbReference type="HOGENOM" id="CLU_115797_1_0_9"/>
<feature type="transmembrane region" description="Helical" evidence="12">
    <location>
        <begin position="59"/>
        <end position="83"/>
    </location>
</feature>
<keyword evidence="7" id="KW-0443">Lipid metabolism</keyword>
<dbReference type="KEGG" id="sgy:Sgly_1527"/>
<dbReference type="OrthoDB" id="9796672at2"/>
<evidence type="ECO:0000256" key="2">
    <source>
        <dbReference type="ARBA" id="ARBA00010441"/>
    </source>
</evidence>
<feature type="transmembrane region" description="Helical" evidence="12">
    <location>
        <begin position="89"/>
        <end position="108"/>
    </location>
</feature>
<dbReference type="Proteomes" id="UP000007488">
    <property type="component" value="Chromosome"/>
</dbReference>
<evidence type="ECO:0000256" key="10">
    <source>
        <dbReference type="ARBA" id="ARBA00023264"/>
    </source>
</evidence>
<dbReference type="eggNOG" id="COG0558">
    <property type="taxonomic scope" value="Bacteria"/>
</dbReference>
<gene>
    <name evidence="13" type="ordered locus">Sgly_1527</name>
</gene>
<evidence type="ECO:0000256" key="3">
    <source>
        <dbReference type="ARBA" id="ARBA00022516"/>
    </source>
</evidence>
<dbReference type="Gene3D" id="1.20.120.1760">
    <property type="match status" value="1"/>
</dbReference>
<dbReference type="EMBL" id="CP002547">
    <property type="protein sequence ID" value="ADY55828.1"/>
    <property type="molecule type" value="Genomic_DNA"/>
</dbReference>
<keyword evidence="6 12" id="KW-1133">Transmembrane helix</keyword>
<dbReference type="PROSITE" id="PS00379">
    <property type="entry name" value="CDP_ALCOHOL_P_TRANSF"/>
    <property type="match status" value="1"/>
</dbReference>
<evidence type="ECO:0000313" key="14">
    <source>
        <dbReference type="Proteomes" id="UP000007488"/>
    </source>
</evidence>
<evidence type="ECO:0000256" key="4">
    <source>
        <dbReference type="ARBA" id="ARBA00022679"/>
    </source>
</evidence>
<dbReference type="STRING" id="645991.Sgly_1527"/>
<dbReference type="GO" id="GO:0008654">
    <property type="term" value="P:phospholipid biosynthetic process"/>
    <property type="evidence" value="ECO:0007669"/>
    <property type="project" value="UniProtKB-KW"/>
</dbReference>
<feature type="transmembrane region" description="Helical" evidence="12">
    <location>
        <begin position="120"/>
        <end position="139"/>
    </location>
</feature>
<keyword evidence="3" id="KW-0444">Lipid biosynthesis</keyword>
<keyword evidence="4 11" id="KW-0808">Transferase</keyword>
<keyword evidence="5 12" id="KW-0812">Transmembrane</keyword>
<evidence type="ECO:0000256" key="6">
    <source>
        <dbReference type="ARBA" id="ARBA00022989"/>
    </source>
</evidence>
<feature type="transmembrane region" description="Helical" evidence="12">
    <location>
        <begin position="16"/>
        <end position="38"/>
    </location>
</feature>
<dbReference type="InterPro" id="IPR000462">
    <property type="entry name" value="CDP-OH_P_trans"/>
</dbReference>
<protein>
    <submittedName>
        <fullName evidence="13">CDP-alcohol phosphatidyltransferase</fullName>
    </submittedName>
</protein>
<evidence type="ECO:0000256" key="9">
    <source>
        <dbReference type="ARBA" id="ARBA00023209"/>
    </source>
</evidence>
<dbReference type="InterPro" id="IPR048254">
    <property type="entry name" value="CDP_ALCOHOL_P_TRANSF_CS"/>
</dbReference>
<dbReference type="InterPro" id="IPR043130">
    <property type="entry name" value="CDP-OH_PTrfase_TM_dom"/>
</dbReference>
<evidence type="ECO:0000256" key="12">
    <source>
        <dbReference type="SAM" id="Phobius"/>
    </source>
</evidence>